<keyword evidence="3" id="KW-0326">Glycosidase</keyword>
<dbReference type="AlphaFoldDB" id="A0A077ZUB0"/>
<protein>
    <submittedName>
        <fullName evidence="6">Glycosyl hydrolase family protein</fullName>
    </submittedName>
</protein>
<evidence type="ECO:0000256" key="1">
    <source>
        <dbReference type="ARBA" id="ARBA00010838"/>
    </source>
</evidence>
<feature type="signal peptide" evidence="4">
    <location>
        <begin position="1"/>
        <end position="18"/>
    </location>
</feature>
<reference evidence="6 7" key="1">
    <citation type="submission" date="2014-06" db="EMBL/GenBank/DDBJ databases">
        <authorList>
            <person name="Swart Estienne"/>
        </authorList>
    </citation>
    <scope>NUCLEOTIDE SEQUENCE [LARGE SCALE GENOMIC DNA]</scope>
    <source>
        <strain evidence="6 7">130c</strain>
    </source>
</reference>
<evidence type="ECO:0000313" key="7">
    <source>
        <dbReference type="Proteomes" id="UP000039865"/>
    </source>
</evidence>
<feature type="chain" id="PRO_5001728982" evidence="4">
    <location>
        <begin position="19"/>
        <end position="1017"/>
    </location>
</feature>
<dbReference type="Pfam" id="PF26157">
    <property type="entry name" value="SGL_GH162"/>
    <property type="match status" value="1"/>
</dbReference>
<dbReference type="FunFam" id="3.20.20.80:FF:000020">
    <property type="entry name" value="Beta-glucosidase 12"/>
    <property type="match status" value="1"/>
</dbReference>
<gene>
    <name evidence="6" type="primary">Contig4744.g5063</name>
    <name evidence="6" type="ORF">STYLEM_1010</name>
</gene>
<dbReference type="Gene3D" id="3.20.20.80">
    <property type="entry name" value="Glycosidases"/>
    <property type="match status" value="1"/>
</dbReference>
<evidence type="ECO:0000256" key="4">
    <source>
        <dbReference type="SAM" id="SignalP"/>
    </source>
</evidence>
<dbReference type="CDD" id="cd24165">
    <property type="entry name" value="TfSGL-like"/>
    <property type="match status" value="1"/>
</dbReference>
<evidence type="ECO:0000259" key="5">
    <source>
        <dbReference type="Pfam" id="PF26157"/>
    </source>
</evidence>
<sequence>MFKWIFLPLISTVGLVASIASPECRFAKDYDQQKLLTDDQYLEQFLNQSMHFEARFVRELGVDQKSGLTYDGQQLDVKTGLPFGDPHLFTASSKESIHVALLGKVLEGNPLALNFYTPQEALEMLKKKISTYEEFDKKYPGYGGFLPWLAVKPTGVEPTWDWTTAVPSLDNGQLFWAAYGLVQVLHDKHPHERDLIKRWNAFYNKMAKNSIKIFYEKGGKIRAVSQIQDIRQPVEKNTYKLKDGSVCDFNNNCYLDDPYEGELFAFMMYFFGHFQSTQEKEQMWKTKRLKLQKVDYLVKELNQNITVQKGWWFSAHETWKYLFLPYINIDVTRDLLINGEKVRTWDARQNNLPGMFASINGNISKNTDQMQYYSACGIQEVAYQTVQNRQLITPYSTMGLFLADKKVAAAWYHNMLSSPAGQTAYGSTEATLIDGSQVSPLLTWDSKITTVVAMLGGFYDAVSRGLEKEGVLKVFQKKVQKEWSLQFPKIEGQDLPFALPNITVSQGRDDFVTCRHKKFGDDFKWGTATASYQVEGGWNEGGRSRSIWDDFVEIPGRIDNGDTGQVADDFYHKYPQDVAMMQKLGIKNFRMSFSWSRLLPQGSSDKFNQQGVDFYNNVIDALLAAGIEPWVTLYHWDLPKVYNDQTDQGGWLNRNMIDRFNDYADFCFKTFGSKVKKWITFNEPQSFTWLAYGLGIHAPGRCSSYQADHCLKDGGGGNTQTEPYITSHIVILAHAKAVQTYKQVYQATQKGEIGMDVASAFYLPSDQDNQDDIDACDTKMTFEYGFYVDPLVFGDYPDKMKNLISDNRLLTFTDDEKKMIKGSFDFLGVNHYYSKYIQYTGKVGRDYGDDPRAEQNDYNKTGHLIGPYADSNWLTIYPEGFRGLLNWIDKRYSHPKIYVFENGVSVPGESKAPLLTALKDQFRINYYKDYILNMEKAISEDGVDVRGYFAWALMDNFEWTNGLGVRFGMVYVDYQNSQTRYVKNSGLWYSQLIQSNTIPDYNPNLKFIEEAKIDFIQ</sequence>
<dbReference type="SUPFAM" id="SSF51445">
    <property type="entry name" value="(Trans)glycosidases"/>
    <property type="match status" value="1"/>
</dbReference>
<accession>A0A077ZUB0</accession>
<dbReference type="PANTHER" id="PTHR10353:SF36">
    <property type="entry name" value="LP05116P"/>
    <property type="match status" value="1"/>
</dbReference>
<evidence type="ECO:0000256" key="3">
    <source>
        <dbReference type="ARBA" id="ARBA00023295"/>
    </source>
</evidence>
<dbReference type="InterPro" id="IPR001360">
    <property type="entry name" value="Glyco_hydro_1"/>
</dbReference>
<keyword evidence="2 6" id="KW-0378">Hydrolase</keyword>
<dbReference type="Gene3D" id="1.50.10.140">
    <property type="match status" value="1"/>
</dbReference>
<dbReference type="PROSITE" id="PS00653">
    <property type="entry name" value="GLYCOSYL_HYDROL_F1_2"/>
    <property type="match status" value="1"/>
</dbReference>
<dbReference type="GO" id="GO:0005975">
    <property type="term" value="P:carbohydrate metabolic process"/>
    <property type="evidence" value="ECO:0007669"/>
    <property type="project" value="InterPro"/>
</dbReference>
<comment type="similarity">
    <text evidence="1">Belongs to the glycosyl hydrolase 1 family.</text>
</comment>
<dbReference type="Pfam" id="PF00232">
    <property type="entry name" value="Glyco_hydro_1"/>
    <property type="match status" value="1"/>
</dbReference>
<dbReference type="PRINTS" id="PR00131">
    <property type="entry name" value="GLHYDRLASE1"/>
</dbReference>
<keyword evidence="4" id="KW-0732">Signal</keyword>
<evidence type="ECO:0000256" key="2">
    <source>
        <dbReference type="ARBA" id="ARBA00022801"/>
    </source>
</evidence>
<proteinExistence type="inferred from homology"/>
<organism evidence="6 7">
    <name type="scientific">Stylonychia lemnae</name>
    <name type="common">Ciliate</name>
    <dbReference type="NCBI Taxonomy" id="5949"/>
    <lineage>
        <taxon>Eukaryota</taxon>
        <taxon>Sar</taxon>
        <taxon>Alveolata</taxon>
        <taxon>Ciliophora</taxon>
        <taxon>Intramacronucleata</taxon>
        <taxon>Spirotrichea</taxon>
        <taxon>Stichotrichia</taxon>
        <taxon>Sporadotrichida</taxon>
        <taxon>Oxytrichidae</taxon>
        <taxon>Stylonychinae</taxon>
        <taxon>Stylonychia</taxon>
    </lineage>
</organism>
<dbReference type="PANTHER" id="PTHR10353">
    <property type="entry name" value="GLYCOSYL HYDROLASE"/>
    <property type="match status" value="1"/>
</dbReference>
<dbReference type="InterPro" id="IPR033132">
    <property type="entry name" value="GH_1_N_CS"/>
</dbReference>
<evidence type="ECO:0000313" key="6">
    <source>
        <dbReference type="EMBL" id="CDW72056.1"/>
    </source>
</evidence>
<name>A0A077ZUB0_STYLE</name>
<dbReference type="Proteomes" id="UP000039865">
    <property type="component" value="Unassembled WGS sequence"/>
</dbReference>
<dbReference type="InterPro" id="IPR058773">
    <property type="entry name" value="SGL_GH162"/>
</dbReference>
<dbReference type="EMBL" id="CCKQ01000967">
    <property type="protein sequence ID" value="CDW72056.1"/>
    <property type="molecule type" value="Genomic_DNA"/>
</dbReference>
<feature type="domain" description="Endo-beta-1,2-glucanase SGL" evidence="5">
    <location>
        <begin position="68"/>
        <end position="515"/>
    </location>
</feature>
<dbReference type="InterPro" id="IPR017853">
    <property type="entry name" value="GH"/>
</dbReference>
<dbReference type="OrthoDB" id="9981847at2759"/>
<dbReference type="GO" id="GO:0008422">
    <property type="term" value="F:beta-glucosidase activity"/>
    <property type="evidence" value="ECO:0007669"/>
    <property type="project" value="TreeGrafter"/>
</dbReference>
<keyword evidence="7" id="KW-1185">Reference proteome</keyword>
<dbReference type="InParanoid" id="A0A077ZUB0"/>